<evidence type="ECO:0000313" key="3">
    <source>
        <dbReference type="Proteomes" id="UP001162162"/>
    </source>
</evidence>
<name>A0AAV8XQ57_9CUCU</name>
<evidence type="ECO:0000313" key="2">
    <source>
        <dbReference type="EMBL" id="KAJ8940490.1"/>
    </source>
</evidence>
<dbReference type="EMBL" id="JAPWTK010000427">
    <property type="protein sequence ID" value="KAJ8940490.1"/>
    <property type="molecule type" value="Genomic_DNA"/>
</dbReference>
<keyword evidence="3" id="KW-1185">Reference proteome</keyword>
<dbReference type="Proteomes" id="UP001162162">
    <property type="component" value="Unassembled WGS sequence"/>
</dbReference>
<accession>A0AAV8XQ57</accession>
<feature type="region of interest" description="Disordered" evidence="1">
    <location>
        <begin position="35"/>
        <end position="57"/>
    </location>
</feature>
<dbReference type="AlphaFoldDB" id="A0AAV8XQ57"/>
<proteinExistence type="predicted"/>
<sequence length="201" mass="21266">MNRRCLFQPFMDTGGNGLINMRLGSYNILTLGIPTRDADDPANDRGNNNPSDEGRLWGKCDGEGVKGNGSFDFIVAAMAAAAVRPTPAFVTRLEQGSNSLIDPRVHLELECGCGTAAAAADAHSTARRGGGVRPSVGASAAPRSPAGQTLAPDNHDQQDAEYVNTSQDDTDAINTVTKSEASNSECFEWYGGFKRTTARSK</sequence>
<evidence type="ECO:0000256" key="1">
    <source>
        <dbReference type="SAM" id="MobiDB-lite"/>
    </source>
</evidence>
<organism evidence="2 3">
    <name type="scientific">Aromia moschata</name>
    <dbReference type="NCBI Taxonomy" id="1265417"/>
    <lineage>
        <taxon>Eukaryota</taxon>
        <taxon>Metazoa</taxon>
        <taxon>Ecdysozoa</taxon>
        <taxon>Arthropoda</taxon>
        <taxon>Hexapoda</taxon>
        <taxon>Insecta</taxon>
        <taxon>Pterygota</taxon>
        <taxon>Neoptera</taxon>
        <taxon>Endopterygota</taxon>
        <taxon>Coleoptera</taxon>
        <taxon>Polyphaga</taxon>
        <taxon>Cucujiformia</taxon>
        <taxon>Chrysomeloidea</taxon>
        <taxon>Cerambycidae</taxon>
        <taxon>Cerambycinae</taxon>
        <taxon>Callichromatini</taxon>
        <taxon>Aromia</taxon>
    </lineage>
</organism>
<feature type="region of interest" description="Disordered" evidence="1">
    <location>
        <begin position="125"/>
        <end position="157"/>
    </location>
</feature>
<protein>
    <submittedName>
        <fullName evidence="2">Uncharacterized protein</fullName>
    </submittedName>
</protein>
<gene>
    <name evidence="2" type="ORF">NQ318_008528</name>
</gene>
<reference evidence="2" key="1">
    <citation type="journal article" date="2023" name="Insect Mol. Biol.">
        <title>Genome sequencing provides insights into the evolution of gene families encoding plant cell wall-degrading enzymes in longhorned beetles.</title>
        <authorList>
            <person name="Shin N.R."/>
            <person name="Okamura Y."/>
            <person name="Kirsch R."/>
            <person name="Pauchet Y."/>
        </authorList>
    </citation>
    <scope>NUCLEOTIDE SEQUENCE</scope>
    <source>
        <strain evidence="2">AMC_N1</strain>
    </source>
</reference>
<comment type="caution">
    <text evidence="2">The sequence shown here is derived from an EMBL/GenBank/DDBJ whole genome shotgun (WGS) entry which is preliminary data.</text>
</comment>